<proteinExistence type="predicted"/>
<protein>
    <submittedName>
        <fullName evidence="2">Uncharacterized protein</fullName>
    </submittedName>
</protein>
<dbReference type="EMBL" id="PDJJ01000001">
    <property type="protein sequence ID" value="PFG43185.1"/>
    <property type="molecule type" value="Genomic_DNA"/>
</dbReference>
<feature type="transmembrane region" description="Helical" evidence="1">
    <location>
        <begin position="57"/>
        <end position="75"/>
    </location>
</feature>
<accession>A0A2A9EY85</accession>
<keyword evidence="1" id="KW-1133">Transmembrane helix</keyword>
<feature type="transmembrane region" description="Helical" evidence="1">
    <location>
        <begin position="167"/>
        <end position="184"/>
    </location>
</feature>
<keyword evidence="1" id="KW-0472">Membrane</keyword>
<keyword evidence="1" id="KW-0812">Transmembrane</keyword>
<name>A0A2A9EY85_9MICO</name>
<comment type="caution">
    <text evidence="2">The sequence shown here is derived from an EMBL/GenBank/DDBJ whole genome shotgun (WGS) entry which is preliminary data.</text>
</comment>
<feature type="transmembrane region" description="Helical" evidence="1">
    <location>
        <begin position="82"/>
        <end position="99"/>
    </location>
</feature>
<gene>
    <name evidence="2" type="ORF">ATJ88_1869</name>
</gene>
<evidence type="ECO:0000313" key="3">
    <source>
        <dbReference type="Proteomes" id="UP000224130"/>
    </source>
</evidence>
<sequence length="186" mass="18842">MSVTAEIRAWRARRADRPLPVVDVAHGPAVPGVVLRLAALVPPALLVVAAVTRVPSGVTGLVGTIGGVLLLWLLARPGRGPALAVLCLTAAVLLGSPAAPFDPAVWWMAPLGHATLRGAWWAQEIGGAARVEVAALARATGRDLVVTAAALVAGAVASWFVGDASPVPVVLGGGALLVLVVVLLRR</sequence>
<evidence type="ECO:0000256" key="1">
    <source>
        <dbReference type="SAM" id="Phobius"/>
    </source>
</evidence>
<dbReference type="RefSeq" id="WP_098463591.1">
    <property type="nucleotide sequence ID" value="NZ_PDJJ01000001.1"/>
</dbReference>
<keyword evidence="3" id="KW-1185">Reference proteome</keyword>
<organism evidence="2 3">
    <name type="scientific">Isoptericola jiangsuensis</name>
    <dbReference type="NCBI Taxonomy" id="548579"/>
    <lineage>
        <taxon>Bacteria</taxon>
        <taxon>Bacillati</taxon>
        <taxon>Actinomycetota</taxon>
        <taxon>Actinomycetes</taxon>
        <taxon>Micrococcales</taxon>
        <taxon>Promicromonosporaceae</taxon>
        <taxon>Isoptericola</taxon>
    </lineage>
</organism>
<dbReference type="Proteomes" id="UP000224130">
    <property type="component" value="Unassembled WGS sequence"/>
</dbReference>
<dbReference type="AlphaFoldDB" id="A0A2A9EY85"/>
<evidence type="ECO:0000313" key="2">
    <source>
        <dbReference type="EMBL" id="PFG43185.1"/>
    </source>
</evidence>
<reference evidence="2 3" key="1">
    <citation type="submission" date="2017-10" db="EMBL/GenBank/DDBJ databases">
        <title>Sequencing the genomes of 1000 actinobacteria strains.</title>
        <authorList>
            <person name="Klenk H.-P."/>
        </authorList>
    </citation>
    <scope>NUCLEOTIDE SEQUENCE [LARGE SCALE GENOMIC DNA]</scope>
    <source>
        <strain evidence="2 3">DSM 21863</strain>
    </source>
</reference>
<dbReference type="OrthoDB" id="5150301at2"/>
<feature type="transmembrane region" description="Helical" evidence="1">
    <location>
        <begin position="33"/>
        <end position="51"/>
    </location>
</feature>